<sequence length="588" mass="58860">MFGVPFPFLGVAAVAAAAAEPPPSPPLGVCLAAGPSSPAPDGPLPPGPAVSCTSQAACLEVLFSNASCVTAAEAGSGADVTYTYCPVCLAWGAGRGCPKRPDAGDRMGHVCSGDRFLGVLPGPGAARVVGATAKRDGWAPGWDGRYCQWARWAPDSSTTALYFSVKDGSGACREAGAPPLDATLAGLSASCQGPRTVDGSRAGPPPDSATCLAAGPYSPAPDGPLPPGPAVSCTSQAACLEVLFSNASCVTAAEAGSGADVTYTYCPVCLAWGAGRGCPKRPDAGDRMGHVCSGDRFLGVLPGPGAARVVGATAKRDGWAPGWGGRYCQWARWAPGNPTTVLYFSVKDGSGACREAGAPPLDATLAGLSASCQGPRTVAAGVLRQLLEASQQPGAAFEVCMVVSQPGKPRGRGNRAVALPSPVEALARDSGLLPPEDVLCPARASEDEGQVTHAAKLSREEGLLDFSSSPAAALHNRVRAFAGWPGTSARLLLRDEATGAAEPLEIKVVATRLPRGGASAAAAAAAPAAAAGGGGGVELSFSGDALLVPCAGGSVLEVTQVQPPTKKAMPARDFRNGLRGKTLLLPAA</sequence>
<dbReference type="Pfam" id="PF02911">
    <property type="entry name" value="Formyl_trans_C"/>
    <property type="match status" value="1"/>
</dbReference>
<dbReference type="InterPro" id="IPR005793">
    <property type="entry name" value="Formyl_trans_C"/>
</dbReference>
<organism evidence="5 6">
    <name type="scientific">Gonium pectorale</name>
    <name type="common">Green alga</name>
    <dbReference type="NCBI Taxonomy" id="33097"/>
    <lineage>
        <taxon>Eukaryota</taxon>
        <taxon>Viridiplantae</taxon>
        <taxon>Chlorophyta</taxon>
        <taxon>core chlorophytes</taxon>
        <taxon>Chlorophyceae</taxon>
        <taxon>CS clade</taxon>
        <taxon>Chlamydomonadales</taxon>
        <taxon>Volvocaceae</taxon>
        <taxon>Gonium</taxon>
    </lineage>
</organism>
<accession>A0A150GDC3</accession>
<keyword evidence="6" id="KW-1185">Reference proteome</keyword>
<dbReference type="SUPFAM" id="SSF50486">
    <property type="entry name" value="FMT C-terminal domain-like"/>
    <property type="match status" value="1"/>
</dbReference>
<keyword evidence="2" id="KW-0648">Protein biosynthesis</keyword>
<evidence type="ECO:0000256" key="2">
    <source>
        <dbReference type="ARBA" id="ARBA00022917"/>
    </source>
</evidence>
<dbReference type="GO" id="GO:0004479">
    <property type="term" value="F:methionyl-tRNA formyltransferase activity"/>
    <property type="evidence" value="ECO:0007669"/>
    <property type="project" value="TreeGrafter"/>
</dbReference>
<dbReference type="GO" id="GO:0005739">
    <property type="term" value="C:mitochondrion"/>
    <property type="evidence" value="ECO:0007669"/>
    <property type="project" value="TreeGrafter"/>
</dbReference>
<feature type="signal peptide" evidence="3">
    <location>
        <begin position="1"/>
        <end position="19"/>
    </location>
</feature>
<dbReference type="Gene3D" id="3.10.25.10">
    <property type="entry name" value="Formyl transferase, C-terminal domain"/>
    <property type="match status" value="1"/>
</dbReference>
<gene>
    <name evidence="5" type="ORF">GPECTOR_34g744</name>
</gene>
<evidence type="ECO:0000313" key="6">
    <source>
        <dbReference type="Proteomes" id="UP000075714"/>
    </source>
</evidence>
<keyword evidence="1" id="KW-0808">Transferase</keyword>
<dbReference type="Proteomes" id="UP000075714">
    <property type="component" value="Unassembled WGS sequence"/>
</dbReference>
<proteinExistence type="predicted"/>
<evidence type="ECO:0000313" key="5">
    <source>
        <dbReference type="EMBL" id="KXZ47585.1"/>
    </source>
</evidence>
<dbReference type="AlphaFoldDB" id="A0A150GDC3"/>
<dbReference type="STRING" id="33097.A0A150GDC3"/>
<evidence type="ECO:0000259" key="4">
    <source>
        <dbReference type="Pfam" id="PF02911"/>
    </source>
</evidence>
<keyword evidence="3" id="KW-0732">Signal</keyword>
<dbReference type="OrthoDB" id="10268103at2759"/>
<dbReference type="InterPro" id="IPR044135">
    <property type="entry name" value="Met-tRNA-FMT_C"/>
</dbReference>
<feature type="domain" description="Formyl transferase C-terminal" evidence="4">
    <location>
        <begin position="456"/>
        <end position="578"/>
    </location>
</feature>
<reference evidence="6" key="1">
    <citation type="journal article" date="2016" name="Nat. Commun.">
        <title>The Gonium pectorale genome demonstrates co-option of cell cycle regulation during the evolution of multicellularity.</title>
        <authorList>
            <person name="Hanschen E.R."/>
            <person name="Marriage T.N."/>
            <person name="Ferris P.J."/>
            <person name="Hamaji T."/>
            <person name="Toyoda A."/>
            <person name="Fujiyama A."/>
            <person name="Neme R."/>
            <person name="Noguchi H."/>
            <person name="Minakuchi Y."/>
            <person name="Suzuki M."/>
            <person name="Kawai-Toyooka H."/>
            <person name="Smith D.R."/>
            <person name="Sparks H."/>
            <person name="Anderson J."/>
            <person name="Bakaric R."/>
            <person name="Luria V."/>
            <person name="Karger A."/>
            <person name="Kirschner M.W."/>
            <person name="Durand P.M."/>
            <person name="Michod R.E."/>
            <person name="Nozaki H."/>
            <person name="Olson B.J."/>
        </authorList>
    </citation>
    <scope>NUCLEOTIDE SEQUENCE [LARGE SCALE GENOMIC DNA]</scope>
    <source>
        <strain evidence="6">NIES-2863</strain>
    </source>
</reference>
<dbReference type="InterPro" id="IPR011034">
    <property type="entry name" value="Formyl_transferase-like_C_sf"/>
</dbReference>
<protein>
    <recommendedName>
        <fullName evidence="4">Formyl transferase C-terminal domain-containing protein</fullName>
    </recommendedName>
</protein>
<dbReference type="CDD" id="cd08704">
    <property type="entry name" value="Met_tRNA_FMT_C"/>
    <property type="match status" value="1"/>
</dbReference>
<feature type="chain" id="PRO_5007562058" description="Formyl transferase C-terminal domain-containing protein" evidence="3">
    <location>
        <begin position="20"/>
        <end position="588"/>
    </location>
</feature>
<comment type="caution">
    <text evidence="5">The sequence shown here is derived from an EMBL/GenBank/DDBJ whole genome shotgun (WGS) entry which is preliminary data.</text>
</comment>
<dbReference type="PANTHER" id="PTHR11138">
    <property type="entry name" value="METHIONYL-TRNA FORMYLTRANSFERASE"/>
    <property type="match status" value="1"/>
</dbReference>
<evidence type="ECO:0000256" key="3">
    <source>
        <dbReference type="SAM" id="SignalP"/>
    </source>
</evidence>
<evidence type="ECO:0000256" key="1">
    <source>
        <dbReference type="ARBA" id="ARBA00022679"/>
    </source>
</evidence>
<dbReference type="EMBL" id="LSYV01000035">
    <property type="protein sequence ID" value="KXZ47585.1"/>
    <property type="molecule type" value="Genomic_DNA"/>
</dbReference>
<dbReference type="PANTHER" id="PTHR11138:SF5">
    <property type="entry name" value="METHIONYL-TRNA FORMYLTRANSFERASE, MITOCHONDRIAL"/>
    <property type="match status" value="1"/>
</dbReference>
<name>A0A150GDC3_GONPE</name>
<dbReference type="InterPro" id="IPR037022">
    <property type="entry name" value="Formyl_trans_C_sf"/>
</dbReference>